<protein>
    <submittedName>
        <fullName evidence="1">Uncharacterized protein</fullName>
    </submittedName>
</protein>
<evidence type="ECO:0000313" key="1">
    <source>
        <dbReference type="EMBL" id="OQU82044.1"/>
    </source>
</evidence>
<name>A0A1Z5RE69_SORBI</name>
<dbReference type="Gramene" id="OQU82044">
    <property type="protein sequence ID" value="OQU82044"/>
    <property type="gene ID" value="SORBI_3006G163501"/>
</dbReference>
<proteinExistence type="predicted"/>
<sequence length="81" mass="9209">MTLIYAPYIYYAHKRNPFIPTCFSLSLMFLFERLGDEQVQVAATKHAASRWRFPIAPARSCHPFRTHTAARTIPIPISGSA</sequence>
<accession>A0A1Z5RE69</accession>
<reference evidence="1 2" key="1">
    <citation type="journal article" date="2009" name="Nature">
        <title>The Sorghum bicolor genome and the diversification of grasses.</title>
        <authorList>
            <person name="Paterson A.H."/>
            <person name="Bowers J.E."/>
            <person name="Bruggmann R."/>
            <person name="Dubchak I."/>
            <person name="Grimwood J."/>
            <person name="Gundlach H."/>
            <person name="Haberer G."/>
            <person name="Hellsten U."/>
            <person name="Mitros T."/>
            <person name="Poliakov A."/>
            <person name="Schmutz J."/>
            <person name="Spannagl M."/>
            <person name="Tang H."/>
            <person name="Wang X."/>
            <person name="Wicker T."/>
            <person name="Bharti A.K."/>
            <person name="Chapman J."/>
            <person name="Feltus F.A."/>
            <person name="Gowik U."/>
            <person name="Grigoriev I.V."/>
            <person name="Lyons E."/>
            <person name="Maher C.A."/>
            <person name="Martis M."/>
            <person name="Narechania A."/>
            <person name="Otillar R.P."/>
            <person name="Penning B.W."/>
            <person name="Salamov A.A."/>
            <person name="Wang Y."/>
            <person name="Zhang L."/>
            <person name="Carpita N.C."/>
            <person name="Freeling M."/>
            <person name="Gingle A.R."/>
            <person name="Hash C.T."/>
            <person name="Keller B."/>
            <person name="Klein P."/>
            <person name="Kresovich S."/>
            <person name="McCann M.C."/>
            <person name="Ming R."/>
            <person name="Peterson D.G."/>
            <person name="Mehboob-ur-Rahman"/>
            <person name="Ware D."/>
            <person name="Westhoff P."/>
            <person name="Mayer K.F."/>
            <person name="Messing J."/>
            <person name="Rokhsar D.S."/>
        </authorList>
    </citation>
    <scope>NUCLEOTIDE SEQUENCE [LARGE SCALE GENOMIC DNA]</scope>
    <source>
        <strain evidence="2">cv. BTx623</strain>
    </source>
</reference>
<evidence type="ECO:0000313" key="2">
    <source>
        <dbReference type="Proteomes" id="UP000000768"/>
    </source>
</evidence>
<organism evidence="1 2">
    <name type="scientific">Sorghum bicolor</name>
    <name type="common">Sorghum</name>
    <name type="synonym">Sorghum vulgare</name>
    <dbReference type="NCBI Taxonomy" id="4558"/>
    <lineage>
        <taxon>Eukaryota</taxon>
        <taxon>Viridiplantae</taxon>
        <taxon>Streptophyta</taxon>
        <taxon>Embryophyta</taxon>
        <taxon>Tracheophyta</taxon>
        <taxon>Spermatophyta</taxon>
        <taxon>Magnoliopsida</taxon>
        <taxon>Liliopsida</taxon>
        <taxon>Poales</taxon>
        <taxon>Poaceae</taxon>
        <taxon>PACMAD clade</taxon>
        <taxon>Panicoideae</taxon>
        <taxon>Andropogonodae</taxon>
        <taxon>Andropogoneae</taxon>
        <taxon>Sorghinae</taxon>
        <taxon>Sorghum</taxon>
    </lineage>
</organism>
<dbReference type="EMBL" id="CM000765">
    <property type="protein sequence ID" value="OQU82044.1"/>
    <property type="molecule type" value="Genomic_DNA"/>
</dbReference>
<dbReference type="InParanoid" id="A0A1Z5RE69"/>
<reference evidence="2" key="2">
    <citation type="journal article" date="2018" name="Plant J.">
        <title>The Sorghum bicolor reference genome: improved assembly, gene annotations, a transcriptome atlas, and signatures of genome organization.</title>
        <authorList>
            <person name="McCormick R.F."/>
            <person name="Truong S.K."/>
            <person name="Sreedasyam A."/>
            <person name="Jenkins J."/>
            <person name="Shu S."/>
            <person name="Sims D."/>
            <person name="Kennedy M."/>
            <person name="Amirebrahimi M."/>
            <person name="Weers B.D."/>
            <person name="McKinley B."/>
            <person name="Mattison A."/>
            <person name="Morishige D.T."/>
            <person name="Grimwood J."/>
            <person name="Schmutz J."/>
            <person name="Mullet J.E."/>
        </authorList>
    </citation>
    <scope>NUCLEOTIDE SEQUENCE [LARGE SCALE GENOMIC DNA]</scope>
    <source>
        <strain evidence="2">cv. BTx623</strain>
    </source>
</reference>
<dbReference type="Proteomes" id="UP000000768">
    <property type="component" value="Chromosome 6"/>
</dbReference>
<keyword evidence="2" id="KW-1185">Reference proteome</keyword>
<gene>
    <name evidence="1" type="ORF">SORBI_3006G163501</name>
</gene>
<dbReference type="AlphaFoldDB" id="A0A1Z5RE69"/>